<organism evidence="11 12">
    <name type="scientific">Desulfosarcina widdelii</name>
    <dbReference type="NCBI Taxonomy" id="947919"/>
    <lineage>
        <taxon>Bacteria</taxon>
        <taxon>Pseudomonadati</taxon>
        <taxon>Thermodesulfobacteriota</taxon>
        <taxon>Desulfobacteria</taxon>
        <taxon>Desulfobacterales</taxon>
        <taxon>Desulfosarcinaceae</taxon>
        <taxon>Desulfosarcina</taxon>
    </lineage>
</organism>
<dbReference type="CDD" id="cd00075">
    <property type="entry name" value="HATPase"/>
    <property type="match status" value="1"/>
</dbReference>
<feature type="domain" description="Histidine kinase" evidence="10">
    <location>
        <begin position="275"/>
        <end position="488"/>
    </location>
</feature>
<dbReference type="SMART" id="SM00388">
    <property type="entry name" value="HisKA"/>
    <property type="match status" value="1"/>
</dbReference>
<evidence type="ECO:0000256" key="3">
    <source>
        <dbReference type="ARBA" id="ARBA00022553"/>
    </source>
</evidence>
<dbReference type="CDD" id="cd00082">
    <property type="entry name" value="HisKA"/>
    <property type="match status" value="1"/>
</dbReference>
<evidence type="ECO:0000256" key="6">
    <source>
        <dbReference type="ARBA" id="ARBA00022777"/>
    </source>
</evidence>
<dbReference type="InterPro" id="IPR036097">
    <property type="entry name" value="HisK_dim/P_sf"/>
</dbReference>
<dbReference type="PANTHER" id="PTHR43065">
    <property type="entry name" value="SENSOR HISTIDINE KINASE"/>
    <property type="match status" value="1"/>
</dbReference>
<reference evidence="11 12" key="1">
    <citation type="submission" date="2019-11" db="EMBL/GenBank/DDBJ databases">
        <title>Comparative genomics of hydrocarbon-degrading Desulfosarcina strains.</title>
        <authorList>
            <person name="Watanabe M."/>
            <person name="Kojima H."/>
            <person name="Fukui M."/>
        </authorList>
    </citation>
    <scope>NUCLEOTIDE SEQUENCE [LARGE SCALE GENOMIC DNA]</scope>
    <source>
        <strain evidence="11 12">PP31</strain>
    </source>
</reference>
<dbReference type="SUPFAM" id="SSF47384">
    <property type="entry name" value="Homodimeric domain of signal transducing histidine kinase"/>
    <property type="match status" value="1"/>
</dbReference>
<dbReference type="SUPFAM" id="SSF55785">
    <property type="entry name" value="PYP-like sensor domain (PAS domain)"/>
    <property type="match status" value="1"/>
</dbReference>
<dbReference type="InterPro" id="IPR036890">
    <property type="entry name" value="HATPase_C_sf"/>
</dbReference>
<dbReference type="Gene3D" id="3.30.565.10">
    <property type="entry name" value="Histidine kinase-like ATPase, C-terminal domain"/>
    <property type="match status" value="1"/>
</dbReference>
<dbReference type="GO" id="GO:0000155">
    <property type="term" value="F:phosphorelay sensor kinase activity"/>
    <property type="evidence" value="ECO:0007669"/>
    <property type="project" value="InterPro"/>
</dbReference>
<dbReference type="Pfam" id="PF02518">
    <property type="entry name" value="HATPase_c"/>
    <property type="match status" value="1"/>
</dbReference>
<dbReference type="SUPFAM" id="SSF55874">
    <property type="entry name" value="ATPase domain of HSP90 chaperone/DNA topoisomerase II/histidine kinase"/>
    <property type="match status" value="1"/>
</dbReference>
<evidence type="ECO:0000259" key="10">
    <source>
        <dbReference type="PROSITE" id="PS50109"/>
    </source>
</evidence>
<dbReference type="KEGG" id="dwd:DSCW_55410"/>
<evidence type="ECO:0000256" key="9">
    <source>
        <dbReference type="SAM" id="MobiDB-lite"/>
    </source>
</evidence>
<gene>
    <name evidence="11" type="ORF">DSCW_55410</name>
</gene>
<dbReference type="InterPro" id="IPR003661">
    <property type="entry name" value="HisK_dim/P_dom"/>
</dbReference>
<dbReference type="Gene3D" id="3.30.450.20">
    <property type="entry name" value="PAS domain"/>
    <property type="match status" value="1"/>
</dbReference>
<evidence type="ECO:0000256" key="7">
    <source>
        <dbReference type="ARBA" id="ARBA00022840"/>
    </source>
</evidence>
<dbReference type="SMART" id="SM00387">
    <property type="entry name" value="HATPase_c"/>
    <property type="match status" value="1"/>
</dbReference>
<keyword evidence="3" id="KW-0597">Phosphoprotein</keyword>
<evidence type="ECO:0000256" key="8">
    <source>
        <dbReference type="ARBA" id="ARBA00023012"/>
    </source>
</evidence>
<dbReference type="RefSeq" id="WP_155306790.1">
    <property type="nucleotide sequence ID" value="NZ_AP021875.1"/>
</dbReference>
<evidence type="ECO:0000256" key="2">
    <source>
        <dbReference type="ARBA" id="ARBA00012438"/>
    </source>
</evidence>
<dbReference type="PANTHER" id="PTHR43065:SF10">
    <property type="entry name" value="PEROXIDE STRESS-ACTIVATED HISTIDINE KINASE MAK3"/>
    <property type="match status" value="1"/>
</dbReference>
<dbReference type="InterPro" id="IPR004358">
    <property type="entry name" value="Sig_transdc_His_kin-like_C"/>
</dbReference>
<keyword evidence="4" id="KW-0808">Transferase</keyword>
<accession>A0A5K7ZIM4</accession>
<keyword evidence="6" id="KW-0418">Kinase</keyword>
<dbReference type="Proteomes" id="UP000427769">
    <property type="component" value="Chromosome"/>
</dbReference>
<dbReference type="Pfam" id="PF00512">
    <property type="entry name" value="HisKA"/>
    <property type="match status" value="1"/>
</dbReference>
<keyword evidence="12" id="KW-1185">Reference proteome</keyword>
<evidence type="ECO:0000256" key="4">
    <source>
        <dbReference type="ARBA" id="ARBA00022679"/>
    </source>
</evidence>
<dbReference type="GO" id="GO:0005524">
    <property type="term" value="F:ATP binding"/>
    <property type="evidence" value="ECO:0007669"/>
    <property type="project" value="UniProtKB-KW"/>
</dbReference>
<dbReference type="InterPro" id="IPR003594">
    <property type="entry name" value="HATPase_dom"/>
</dbReference>
<dbReference type="InterPro" id="IPR035965">
    <property type="entry name" value="PAS-like_dom_sf"/>
</dbReference>
<evidence type="ECO:0000256" key="5">
    <source>
        <dbReference type="ARBA" id="ARBA00022741"/>
    </source>
</evidence>
<dbReference type="OrthoDB" id="9805967at2"/>
<dbReference type="EMBL" id="AP021875">
    <property type="protein sequence ID" value="BBO78124.1"/>
    <property type="molecule type" value="Genomic_DNA"/>
</dbReference>
<dbReference type="Gene3D" id="1.10.287.130">
    <property type="match status" value="1"/>
</dbReference>
<comment type="catalytic activity">
    <reaction evidence="1">
        <text>ATP + protein L-histidine = ADP + protein N-phospho-L-histidine.</text>
        <dbReference type="EC" id="2.7.13.3"/>
    </reaction>
</comment>
<proteinExistence type="predicted"/>
<dbReference type="AlphaFoldDB" id="A0A5K7ZIM4"/>
<evidence type="ECO:0000313" key="12">
    <source>
        <dbReference type="Proteomes" id="UP000427769"/>
    </source>
</evidence>
<sequence>MSTRKPHSPNRGLNCLFTISKLADRRQVSLTTLLERTATELPRALRFPESACAAIRMDTTQRTSEHFRQTDWMVSEAITVGQKQIGVVEIGYLENHYPSEKSLFLDEERQLLALVAEILGRVAARHRTETAFQESEDRFRSLVEGSLTGISIVQDDEVVYQNPEQERLLGPLPRANKLLDRDSIHPEDADKVEAYYRRLVSGSQLPCDIDFRFYLPGENPSGSGVKWVHCRAVTTRYRGRQALLVNMMDITPAKEMEHLLRIRDKMSSLGRVATGIAHEIRNPLSGINIYLDTLEKCYHRHADEKAVAILAKLRSASRKIESVIKRVMDFSKPGAPRLIACDPNRPVREAIDLSRVALRKSGVRLETETAENLPQCLLDPTLIEEVVLNLITNAAEALKHTETNKTIRIASLPGPDSVRIVVSDSGPGFPQALQSAIFDPFYTTKNGSTGIGLSLSQRIVADHGGRLTADPAGKDGGAQFTIDLPLPGEPLPK</sequence>
<dbReference type="InterPro" id="IPR005467">
    <property type="entry name" value="His_kinase_dom"/>
</dbReference>
<dbReference type="NCBIfam" id="TIGR00229">
    <property type="entry name" value="sensory_box"/>
    <property type="match status" value="1"/>
</dbReference>
<dbReference type="EC" id="2.7.13.3" evidence="2"/>
<keyword evidence="5" id="KW-0547">Nucleotide-binding</keyword>
<dbReference type="InterPro" id="IPR000014">
    <property type="entry name" value="PAS"/>
</dbReference>
<keyword evidence="8" id="KW-0902">Two-component regulatory system</keyword>
<keyword evidence="7" id="KW-0067">ATP-binding</keyword>
<evidence type="ECO:0000313" key="11">
    <source>
        <dbReference type="EMBL" id="BBO78124.1"/>
    </source>
</evidence>
<evidence type="ECO:0000256" key="1">
    <source>
        <dbReference type="ARBA" id="ARBA00000085"/>
    </source>
</evidence>
<dbReference type="PRINTS" id="PR00344">
    <property type="entry name" value="BCTRLSENSOR"/>
</dbReference>
<feature type="region of interest" description="Disordered" evidence="9">
    <location>
        <begin position="470"/>
        <end position="493"/>
    </location>
</feature>
<name>A0A5K7ZIM4_9BACT</name>
<dbReference type="PROSITE" id="PS50109">
    <property type="entry name" value="HIS_KIN"/>
    <property type="match status" value="1"/>
</dbReference>
<protein>
    <recommendedName>
        <fullName evidence="2">histidine kinase</fullName>
        <ecNumber evidence="2">2.7.13.3</ecNumber>
    </recommendedName>
</protein>